<accession>A0A290S5A1</accession>
<evidence type="ECO:0000313" key="2">
    <source>
        <dbReference type="Proteomes" id="UP000016505"/>
    </source>
</evidence>
<name>A0A290S5A1_9GAMM</name>
<sequence>MFIFNNEYLVLIIKHKTHRLNSKNTPKAIPRIFSISLFVLC</sequence>
<dbReference type="EMBL" id="CP011025">
    <property type="protein sequence ID" value="ATC86707.1"/>
    <property type="molecule type" value="Genomic_DNA"/>
</dbReference>
<dbReference type="KEGG" id="part:PARC_a2191"/>
<dbReference type="Proteomes" id="UP000016505">
    <property type="component" value="Chromosome I"/>
</dbReference>
<proteinExistence type="predicted"/>
<dbReference type="AlphaFoldDB" id="A0A290S5A1"/>
<reference evidence="1 2" key="1">
    <citation type="journal article" date="2012" name="J. Bacteriol.">
        <title>Genome sequences of type strains of seven species of the marine bacterium Pseudoalteromonas.</title>
        <authorList>
            <person name="Xie B.B."/>
            <person name="Shu Y.L."/>
            <person name="Qin Q.L."/>
            <person name="Rong J.C."/>
            <person name="Zhang X.Y."/>
            <person name="Chen X.L."/>
            <person name="Shi M."/>
            <person name="He H.L."/>
            <person name="Zhou B.C."/>
            <person name="Zhang Y.Z."/>
        </authorList>
    </citation>
    <scope>NUCLEOTIDE SEQUENCE [LARGE SCALE GENOMIC DNA]</scope>
    <source>
        <strain evidence="1 2">A 37-1-2</strain>
    </source>
</reference>
<organism evidence="1 2">
    <name type="scientific">Pseudoalteromonas arctica A 37-1-2</name>
    <dbReference type="NCBI Taxonomy" id="1117313"/>
    <lineage>
        <taxon>Bacteria</taxon>
        <taxon>Pseudomonadati</taxon>
        <taxon>Pseudomonadota</taxon>
        <taxon>Gammaproteobacteria</taxon>
        <taxon>Alteromonadales</taxon>
        <taxon>Pseudoalteromonadaceae</taxon>
        <taxon>Pseudoalteromonas</taxon>
    </lineage>
</organism>
<protein>
    <submittedName>
        <fullName evidence="1">Uncharacterized protein</fullName>
    </submittedName>
</protein>
<gene>
    <name evidence="1" type="ORF">PARC_a2191</name>
</gene>
<evidence type="ECO:0000313" key="1">
    <source>
        <dbReference type="EMBL" id="ATC86707.1"/>
    </source>
</evidence>